<dbReference type="AlphaFoldDB" id="A0A1W1EDK3"/>
<dbReference type="EMBL" id="FPKX01000034">
    <property type="protein sequence ID" value="SFZ98086.1"/>
    <property type="molecule type" value="Genomic_DNA"/>
</dbReference>
<proteinExistence type="predicted"/>
<sequence length="158" mass="17982">MKSETQSLNLRKMMEKQKLYPEYDLAFEKVCVKKKNIKNLEIGSVLLLGMNYLHMVLVKDSEIHAKVKLDNVGDYSIIEIVSLKETDVNKYDSKKYENVLCSLGKINCKKLELGHKVSISSLGIKEIEVFIDNNLYAKGKLVTVDDEIAVEIGELINE</sequence>
<protein>
    <recommendedName>
        <fullName evidence="2">Flagellar motor switch protein FliN-like C-terminal domain-containing protein</fullName>
    </recommendedName>
</protein>
<evidence type="ECO:0008006" key="2">
    <source>
        <dbReference type="Google" id="ProtNLM"/>
    </source>
</evidence>
<organism evidence="1">
    <name type="scientific">hydrothermal vent metagenome</name>
    <dbReference type="NCBI Taxonomy" id="652676"/>
    <lineage>
        <taxon>unclassified sequences</taxon>
        <taxon>metagenomes</taxon>
        <taxon>ecological metagenomes</taxon>
    </lineage>
</organism>
<name>A0A1W1EDK3_9ZZZZ</name>
<accession>A0A1W1EDK3</accession>
<reference evidence="1" key="1">
    <citation type="submission" date="2016-10" db="EMBL/GenBank/DDBJ databases">
        <authorList>
            <person name="de Groot N.N."/>
        </authorList>
    </citation>
    <scope>NUCLEOTIDE SEQUENCE</scope>
</reference>
<evidence type="ECO:0000313" key="1">
    <source>
        <dbReference type="EMBL" id="SFZ98086.1"/>
    </source>
</evidence>
<gene>
    <name evidence="1" type="ORF">MNB_SV-5-1183</name>
</gene>